<reference evidence="5 6" key="1">
    <citation type="submission" date="2018-07" db="EMBL/GenBank/DDBJ databases">
        <title>Dyella tabacisoli L4-6T, whole genome shotgun sequence.</title>
        <authorList>
            <person name="Zhou X.-K."/>
            <person name="Li W.-J."/>
            <person name="Duan Y.-Q."/>
        </authorList>
    </citation>
    <scope>NUCLEOTIDE SEQUENCE [LARGE SCALE GENOMIC DNA]</scope>
    <source>
        <strain evidence="5 6">L4-6</strain>
    </source>
</reference>
<keyword evidence="5" id="KW-0418">Kinase</keyword>
<feature type="region of interest" description="Disordered" evidence="4">
    <location>
        <begin position="34"/>
        <end position="58"/>
    </location>
</feature>
<dbReference type="RefSeq" id="WP_114843790.1">
    <property type="nucleotide sequence ID" value="NZ_JBHSPE010000001.1"/>
</dbReference>
<comment type="similarity">
    <text evidence="1 2">Belongs to the outer membrane factor (OMF) (TC 1.B.17) family.</text>
</comment>
<dbReference type="SUPFAM" id="SSF56954">
    <property type="entry name" value="Outer membrane efflux proteins (OEP)"/>
    <property type="match status" value="1"/>
</dbReference>
<accession>A0A369UUJ6</accession>
<gene>
    <name evidence="5" type="ORF">DVJ77_02105</name>
</gene>
<keyword evidence="6" id="KW-1185">Reference proteome</keyword>
<keyword evidence="2" id="KW-0812">Transmembrane</keyword>
<dbReference type="GO" id="GO:0009279">
    <property type="term" value="C:cell outer membrane"/>
    <property type="evidence" value="ECO:0007669"/>
    <property type="project" value="UniProtKB-SubCell"/>
</dbReference>
<name>A0A369UUJ6_9GAMM</name>
<dbReference type="Gene3D" id="2.20.200.10">
    <property type="entry name" value="Outer membrane efflux proteins (OEP)"/>
    <property type="match status" value="1"/>
</dbReference>
<dbReference type="EMBL" id="QQAH01000001">
    <property type="protein sequence ID" value="RDD83398.1"/>
    <property type="molecule type" value="Genomic_DNA"/>
</dbReference>
<dbReference type="GO" id="GO:0016301">
    <property type="term" value="F:kinase activity"/>
    <property type="evidence" value="ECO:0007669"/>
    <property type="project" value="UniProtKB-KW"/>
</dbReference>
<sequence length="490" mass="52317">MTNLRVISAALIAALCTGCAVGPDYHRPELAQPDRYTRAPLPTTIGHATGTHDEQHLDPNAKISRTWWSVFGSPALNALVQRAFEHNPNIQSAQAALRQAQENVIAQHGAYLPSVQLGYSPSRQKNAVDTISPTLTSGAAMYTLHTAQLNIAYAPDVFGLNRRTVESLQAQADTQRFQLEAAYLTLASNVVAAAIQESALRAQIDATQDIIATNTRSLVILHQQAALGGASGLDVAAQETALAQAQQNLPALQKQLEQTRNLLAVLAGNPPAQGSNDDFDLTSFTLPQALPLSLPSQLVEQRPDVRAAEAQVHAASAQVGIALANRLPQFSISGNYGGSSTRFSKMFEEGNTFWGLTGNLTQTLFDFGTLKHRQRAAEAALEQSAAQYRGVVLTAFQNVADTLYALDADARTLTAATQAETSAKKTWELTRQQLDLGFVNGLSLLTAEQAYQQARIARIQAQAARYSDTAALIQALGGGWQAGDAAASSP</sequence>
<keyword evidence="5" id="KW-0808">Transferase</keyword>
<keyword evidence="3" id="KW-0175">Coiled coil</keyword>
<dbReference type="PANTHER" id="PTHR30203">
    <property type="entry name" value="OUTER MEMBRANE CATION EFFLUX PROTEIN"/>
    <property type="match status" value="1"/>
</dbReference>
<keyword evidence="2" id="KW-0449">Lipoprotein</keyword>
<dbReference type="InterPro" id="IPR010131">
    <property type="entry name" value="MdtP/NodT-like"/>
</dbReference>
<comment type="subcellular location">
    <subcellularLocation>
        <location evidence="2">Cell outer membrane</location>
        <topology evidence="2">Lipid-anchor</topology>
    </subcellularLocation>
</comment>
<protein>
    <submittedName>
        <fullName evidence="5">Histidine kinase</fullName>
    </submittedName>
</protein>
<evidence type="ECO:0000256" key="2">
    <source>
        <dbReference type="RuleBase" id="RU362097"/>
    </source>
</evidence>
<dbReference type="OrthoDB" id="9770517at2"/>
<feature type="coiled-coil region" evidence="3">
    <location>
        <begin position="235"/>
        <end position="262"/>
    </location>
</feature>
<dbReference type="AlphaFoldDB" id="A0A369UUJ6"/>
<dbReference type="Gene3D" id="1.20.1600.10">
    <property type="entry name" value="Outer membrane efflux proteins (OEP)"/>
    <property type="match status" value="1"/>
</dbReference>
<evidence type="ECO:0000256" key="3">
    <source>
        <dbReference type="SAM" id="Coils"/>
    </source>
</evidence>
<dbReference type="PANTHER" id="PTHR30203:SF33">
    <property type="entry name" value="BLR4455 PROTEIN"/>
    <property type="match status" value="1"/>
</dbReference>
<organism evidence="5 6">
    <name type="scientific">Dyella tabacisoli</name>
    <dbReference type="NCBI Taxonomy" id="2282381"/>
    <lineage>
        <taxon>Bacteria</taxon>
        <taxon>Pseudomonadati</taxon>
        <taxon>Pseudomonadota</taxon>
        <taxon>Gammaproteobacteria</taxon>
        <taxon>Lysobacterales</taxon>
        <taxon>Rhodanobacteraceae</taxon>
        <taxon>Dyella</taxon>
    </lineage>
</organism>
<dbReference type="GO" id="GO:0015562">
    <property type="term" value="F:efflux transmembrane transporter activity"/>
    <property type="evidence" value="ECO:0007669"/>
    <property type="project" value="InterPro"/>
</dbReference>
<evidence type="ECO:0000313" key="5">
    <source>
        <dbReference type="EMBL" id="RDD83398.1"/>
    </source>
</evidence>
<dbReference type="Pfam" id="PF02321">
    <property type="entry name" value="OEP"/>
    <property type="match status" value="2"/>
</dbReference>
<proteinExistence type="inferred from homology"/>
<keyword evidence="2" id="KW-0564">Palmitate</keyword>
<evidence type="ECO:0000313" key="6">
    <source>
        <dbReference type="Proteomes" id="UP000253782"/>
    </source>
</evidence>
<dbReference type="Proteomes" id="UP000253782">
    <property type="component" value="Unassembled WGS sequence"/>
</dbReference>
<keyword evidence="2" id="KW-1134">Transmembrane beta strand</keyword>
<dbReference type="NCBIfam" id="TIGR01845">
    <property type="entry name" value="outer_NodT"/>
    <property type="match status" value="1"/>
</dbReference>
<evidence type="ECO:0000256" key="1">
    <source>
        <dbReference type="ARBA" id="ARBA00007613"/>
    </source>
</evidence>
<keyword evidence="2" id="KW-0472">Membrane</keyword>
<comment type="caution">
    <text evidence="5">The sequence shown here is derived from an EMBL/GenBank/DDBJ whole genome shotgun (WGS) entry which is preliminary data.</text>
</comment>
<dbReference type="InterPro" id="IPR003423">
    <property type="entry name" value="OMP_efflux"/>
</dbReference>
<evidence type="ECO:0000256" key="4">
    <source>
        <dbReference type="SAM" id="MobiDB-lite"/>
    </source>
</evidence>